<name>A0AAQ3N7K3_VIGMU</name>
<keyword evidence="2" id="KW-1185">Reference proteome</keyword>
<dbReference type="Proteomes" id="UP001374535">
    <property type="component" value="Chromosome 7"/>
</dbReference>
<feature type="non-terminal residue" evidence="1">
    <location>
        <position position="1"/>
    </location>
</feature>
<evidence type="ECO:0000313" key="2">
    <source>
        <dbReference type="Proteomes" id="UP001374535"/>
    </source>
</evidence>
<accession>A0AAQ3N7K3</accession>
<sequence>FSSPTSFGLASPLLHLRPSFSSLTPFGLAFHLSHHSAYLLLSYTVRPCFPLALPFGPFSLASLLPSCYRLASLPYSLLATVRPLLPSFLAATVRPHFPRALPFGIRLIPSFNPNRKSLSWNWLLQFRKDFLTFLVSSF</sequence>
<organism evidence="1 2">
    <name type="scientific">Vigna mungo</name>
    <name type="common">Black gram</name>
    <name type="synonym">Phaseolus mungo</name>
    <dbReference type="NCBI Taxonomy" id="3915"/>
    <lineage>
        <taxon>Eukaryota</taxon>
        <taxon>Viridiplantae</taxon>
        <taxon>Streptophyta</taxon>
        <taxon>Embryophyta</taxon>
        <taxon>Tracheophyta</taxon>
        <taxon>Spermatophyta</taxon>
        <taxon>Magnoliopsida</taxon>
        <taxon>eudicotyledons</taxon>
        <taxon>Gunneridae</taxon>
        <taxon>Pentapetalae</taxon>
        <taxon>rosids</taxon>
        <taxon>fabids</taxon>
        <taxon>Fabales</taxon>
        <taxon>Fabaceae</taxon>
        <taxon>Papilionoideae</taxon>
        <taxon>50 kb inversion clade</taxon>
        <taxon>NPAAA clade</taxon>
        <taxon>indigoferoid/millettioid clade</taxon>
        <taxon>Phaseoleae</taxon>
        <taxon>Vigna</taxon>
    </lineage>
</organism>
<protein>
    <submittedName>
        <fullName evidence="1">Uncharacterized protein</fullName>
    </submittedName>
</protein>
<dbReference type="AlphaFoldDB" id="A0AAQ3N7K3"/>
<reference evidence="1 2" key="1">
    <citation type="journal article" date="2023" name="Life. Sci Alliance">
        <title>Evolutionary insights into 3D genome organization and epigenetic landscape of Vigna mungo.</title>
        <authorList>
            <person name="Junaid A."/>
            <person name="Singh B."/>
            <person name="Bhatia S."/>
        </authorList>
    </citation>
    <scope>NUCLEOTIDE SEQUENCE [LARGE SCALE GENOMIC DNA]</scope>
    <source>
        <strain evidence="1">Urdbean</strain>
    </source>
</reference>
<dbReference type="EMBL" id="CP144694">
    <property type="protein sequence ID" value="WVZ03718.1"/>
    <property type="molecule type" value="Genomic_DNA"/>
</dbReference>
<evidence type="ECO:0000313" key="1">
    <source>
        <dbReference type="EMBL" id="WVZ03718.1"/>
    </source>
</evidence>
<proteinExistence type="predicted"/>
<gene>
    <name evidence="1" type="ORF">V8G54_024524</name>
</gene>